<evidence type="ECO:0000313" key="8">
    <source>
        <dbReference type="EMBL" id="NDP46973.1"/>
    </source>
</evidence>
<protein>
    <recommendedName>
        <fullName evidence="2 5">Basal-body rod modification protein FlgD</fullName>
    </recommendedName>
</protein>
<evidence type="ECO:0000256" key="3">
    <source>
        <dbReference type="ARBA" id="ARBA00022795"/>
    </source>
</evidence>
<comment type="function">
    <text evidence="4 5">Required for flagellar hook formation. May act as a scaffolding protein.</text>
</comment>
<evidence type="ECO:0000256" key="1">
    <source>
        <dbReference type="ARBA" id="ARBA00010577"/>
    </source>
</evidence>
<dbReference type="AlphaFoldDB" id="A0A7C9JV87"/>
<reference evidence="8 9" key="1">
    <citation type="submission" date="2019-09" db="EMBL/GenBank/DDBJ databases">
        <title>H2 Metabolism Revealed by Metagenomic Analysis in Subglacial Sediment of East Antarctica.</title>
        <authorList>
            <person name="Yang Z."/>
            <person name="Zhang Y."/>
            <person name="Lv Y."/>
            <person name="Yan W."/>
            <person name="Xiao X."/>
            <person name="Sun B."/>
            <person name="Ma H."/>
        </authorList>
    </citation>
    <scope>NUCLEOTIDE SEQUENCE [LARGE SCALE GENOMIC DNA]</scope>
    <source>
        <strain evidence="8">Bin2_2</strain>
    </source>
</reference>
<evidence type="ECO:0000256" key="5">
    <source>
        <dbReference type="RuleBase" id="RU362076"/>
    </source>
</evidence>
<keyword evidence="8" id="KW-0969">Cilium</keyword>
<evidence type="ECO:0000313" key="9">
    <source>
        <dbReference type="Proteomes" id="UP000483432"/>
    </source>
</evidence>
<dbReference type="InterPro" id="IPR025963">
    <property type="entry name" value="FLgD_Tudor"/>
</dbReference>
<accession>A0A7C9JV87</accession>
<evidence type="ECO:0000256" key="4">
    <source>
        <dbReference type="ARBA" id="ARBA00024746"/>
    </source>
</evidence>
<dbReference type="Pfam" id="PF13860">
    <property type="entry name" value="FlgD_ig"/>
    <property type="match status" value="1"/>
</dbReference>
<keyword evidence="8" id="KW-0966">Cell projection</keyword>
<dbReference type="Pfam" id="PF03963">
    <property type="entry name" value="FlgD"/>
    <property type="match status" value="1"/>
</dbReference>
<comment type="similarity">
    <text evidence="1 5">Belongs to the FlgD family.</text>
</comment>
<feature type="domain" description="FlgD/Vpr Ig-like" evidence="6">
    <location>
        <begin position="102"/>
        <end position="178"/>
    </location>
</feature>
<dbReference type="GO" id="GO:0044781">
    <property type="term" value="P:bacterial-type flagellum organization"/>
    <property type="evidence" value="ECO:0007669"/>
    <property type="project" value="UniProtKB-UniRule"/>
</dbReference>
<keyword evidence="3 5" id="KW-1005">Bacterial flagellum biogenesis</keyword>
<sequence>MTTVQDASNVTSLFGAGASSATKSSTNETQDRFLNLLVAQMKNQDPLNPLDNAQVTSQLAQLSTVQGIENMNSTLEALASSMGVNQMAQAANLIGRGVLVPGDSISPTELKDVMGFELSRPADKVTISINDASGGLVRKIELGPKDLGVNVLAWDGLTSSGTAAADGEYSFSIDATQGGQPVSSIALNLGLVNSVSQNSQGVQLNLAANKNVGYAEIRQIF</sequence>
<name>A0A7C9JV87_9PROT</name>
<evidence type="ECO:0000259" key="7">
    <source>
        <dbReference type="Pfam" id="PF13861"/>
    </source>
</evidence>
<proteinExistence type="inferred from homology"/>
<dbReference type="Gene3D" id="2.60.40.4070">
    <property type="match status" value="1"/>
</dbReference>
<dbReference type="Gene3D" id="2.30.30.910">
    <property type="match status" value="1"/>
</dbReference>
<dbReference type="InterPro" id="IPR025965">
    <property type="entry name" value="FlgD/Vpr_Ig-like"/>
</dbReference>
<comment type="caution">
    <text evidence="8">The sequence shown here is derived from an EMBL/GenBank/DDBJ whole genome shotgun (WGS) entry which is preliminary data.</text>
</comment>
<dbReference type="InterPro" id="IPR005648">
    <property type="entry name" value="FlgD"/>
</dbReference>
<dbReference type="Pfam" id="PF13861">
    <property type="entry name" value="FLgD_tudor"/>
    <property type="match status" value="1"/>
</dbReference>
<evidence type="ECO:0000256" key="2">
    <source>
        <dbReference type="ARBA" id="ARBA00016013"/>
    </source>
</evidence>
<dbReference type="Proteomes" id="UP000483432">
    <property type="component" value="Unassembled WGS sequence"/>
</dbReference>
<gene>
    <name evidence="8" type="primary">flgD</name>
    <name evidence="8" type="ORF">GZ085_01020</name>
</gene>
<feature type="domain" description="FlgD Tudor-like" evidence="7">
    <location>
        <begin position="85"/>
        <end position="218"/>
    </location>
</feature>
<keyword evidence="8" id="KW-0282">Flagellum</keyword>
<dbReference type="EMBL" id="JAAFGW010000007">
    <property type="protein sequence ID" value="NDP46973.1"/>
    <property type="molecule type" value="Genomic_DNA"/>
</dbReference>
<evidence type="ECO:0000259" key="6">
    <source>
        <dbReference type="Pfam" id="PF13860"/>
    </source>
</evidence>
<organism evidence="8 9">
    <name type="scientific">Sulfuriferula multivorans</name>
    <dbReference type="NCBI Taxonomy" id="1559896"/>
    <lineage>
        <taxon>Bacteria</taxon>
        <taxon>Pseudomonadati</taxon>
        <taxon>Pseudomonadota</taxon>
        <taxon>Betaproteobacteria</taxon>
        <taxon>Nitrosomonadales</taxon>
        <taxon>Sulfuricellaceae</taxon>
        <taxon>Sulfuriferula</taxon>
    </lineage>
</organism>